<proteinExistence type="predicted"/>
<keyword evidence="1" id="KW-1133">Transmembrane helix</keyword>
<keyword evidence="1" id="KW-0812">Transmembrane</keyword>
<dbReference type="AlphaFoldDB" id="A0A3G1B385"/>
<feature type="transmembrane region" description="Helical" evidence="1">
    <location>
        <begin position="67"/>
        <end position="100"/>
    </location>
</feature>
<feature type="transmembrane region" description="Helical" evidence="1">
    <location>
        <begin position="37"/>
        <end position="55"/>
    </location>
</feature>
<dbReference type="Proteomes" id="UP000266745">
    <property type="component" value="Chromosome"/>
</dbReference>
<evidence type="ECO:0000313" key="2">
    <source>
        <dbReference type="EMBL" id="AJZ76207.2"/>
    </source>
</evidence>
<evidence type="ECO:0000256" key="1">
    <source>
        <dbReference type="SAM" id="Phobius"/>
    </source>
</evidence>
<sequence length="163" mass="17917">MPYMKEHIDSGIIASLGVVLLLVFAYSRGIIPTGYDVFALSLFGVIMIVLGSDLPDIDSRNAPIHKIFQILVPGAIVLISFVMLKLGIMLSLAHGIVALVFYTKLMPSHRQFVHTMRAGLLFGGVVAILLHSVFGSFVLSVWSGLCLSFGYFVHLAKDRWVRI</sequence>
<dbReference type="OrthoDB" id="350145at2157"/>
<dbReference type="Pfam" id="PF04307">
    <property type="entry name" value="YdjM"/>
    <property type="match status" value="1"/>
</dbReference>
<protein>
    <submittedName>
        <fullName evidence="2">Uncharacterized protein</fullName>
    </submittedName>
</protein>
<dbReference type="RefSeq" id="WP_048186897.1">
    <property type="nucleotide sequence ID" value="NZ_CP011097.1"/>
</dbReference>
<keyword evidence="1" id="KW-0472">Membrane</keyword>
<accession>A0A3G1B385</accession>
<organism evidence="2 3">
    <name type="scientific">Candidatus Nitrosotenuis cloacae</name>
    <dbReference type="NCBI Taxonomy" id="1603555"/>
    <lineage>
        <taxon>Archaea</taxon>
        <taxon>Nitrososphaerota</taxon>
        <taxon>Candidatus Nitrosotenuis</taxon>
    </lineage>
</organism>
<name>A0A3G1B385_9ARCH</name>
<dbReference type="EMBL" id="CP011097">
    <property type="protein sequence ID" value="AJZ76207.2"/>
    <property type="molecule type" value="Genomic_DNA"/>
</dbReference>
<feature type="transmembrane region" description="Helical" evidence="1">
    <location>
        <begin position="120"/>
        <end position="153"/>
    </location>
</feature>
<evidence type="ECO:0000313" key="3">
    <source>
        <dbReference type="Proteomes" id="UP000266745"/>
    </source>
</evidence>
<dbReference type="InterPro" id="IPR007404">
    <property type="entry name" value="YdjM-like"/>
</dbReference>
<keyword evidence="3" id="KW-1185">Reference proteome</keyword>
<reference evidence="2 3" key="1">
    <citation type="journal article" date="2016" name="Sci. Rep.">
        <title>A novel ammonia-oxidizing archaeon from wastewater treatment plant: Its enrichment, physiological and genomic characteristics.</title>
        <authorList>
            <person name="Li Y."/>
            <person name="Ding K."/>
            <person name="Wen X."/>
            <person name="Zhang B."/>
            <person name="Shen B."/>
            <person name="Yang Y."/>
        </authorList>
    </citation>
    <scope>NUCLEOTIDE SEQUENCE [LARGE SCALE GENOMIC DNA]</scope>
    <source>
        <strain evidence="2 3">SAT1</strain>
    </source>
</reference>
<dbReference type="GeneID" id="24874368"/>
<gene>
    <name evidence="2" type="ORF">SU86_007335</name>
</gene>
<feature type="transmembrane region" description="Helical" evidence="1">
    <location>
        <begin position="12"/>
        <end position="31"/>
    </location>
</feature>
<dbReference type="KEGG" id="tah:SU86_007335"/>